<keyword evidence="3" id="KW-1185">Reference proteome</keyword>
<evidence type="ECO:0000256" key="1">
    <source>
        <dbReference type="SAM" id="Phobius"/>
    </source>
</evidence>
<dbReference type="Proteomes" id="UP000263900">
    <property type="component" value="Chromosome"/>
</dbReference>
<dbReference type="EMBL" id="CP032157">
    <property type="protein sequence ID" value="AXY76566.1"/>
    <property type="molecule type" value="Genomic_DNA"/>
</dbReference>
<dbReference type="PANTHER" id="PTHR37692">
    <property type="entry name" value="HYPOTHETICAL MEMBRANE SPANNING PROTEIN"/>
    <property type="match status" value="1"/>
</dbReference>
<gene>
    <name evidence="2" type="ORF">D3H65_22325</name>
</gene>
<reference evidence="2 3" key="1">
    <citation type="submission" date="2018-09" db="EMBL/GenBank/DDBJ databases">
        <title>Genome sequencing of strain 6GH32-13.</title>
        <authorList>
            <person name="Weon H.-Y."/>
            <person name="Heo J."/>
            <person name="Kwon S.-W."/>
        </authorList>
    </citation>
    <scope>NUCLEOTIDE SEQUENCE [LARGE SCALE GENOMIC DNA]</scope>
    <source>
        <strain evidence="2 3">5GH32-13</strain>
    </source>
</reference>
<dbReference type="PANTHER" id="PTHR37692:SF1">
    <property type="entry name" value="DUF420 DOMAIN-CONTAINING PROTEIN"/>
    <property type="match status" value="1"/>
</dbReference>
<evidence type="ECO:0000313" key="2">
    <source>
        <dbReference type="EMBL" id="AXY76566.1"/>
    </source>
</evidence>
<dbReference type="RefSeq" id="WP_119052443.1">
    <property type="nucleotide sequence ID" value="NZ_CP032157.1"/>
</dbReference>
<dbReference type="InterPro" id="IPR007352">
    <property type="entry name" value="DUF420"/>
</dbReference>
<protein>
    <submittedName>
        <fullName evidence="2">DUF420 domain-containing protein</fullName>
    </submittedName>
</protein>
<keyword evidence="1" id="KW-0812">Transmembrane</keyword>
<feature type="transmembrane region" description="Helical" evidence="1">
    <location>
        <begin position="174"/>
        <end position="193"/>
    </location>
</feature>
<feature type="transmembrane region" description="Helical" evidence="1">
    <location>
        <begin position="46"/>
        <end position="68"/>
    </location>
</feature>
<dbReference type="OrthoDB" id="9811380at2"/>
<feature type="transmembrane region" description="Helical" evidence="1">
    <location>
        <begin position="12"/>
        <end position="34"/>
    </location>
</feature>
<keyword evidence="1" id="KW-0472">Membrane</keyword>
<sequence length="194" mass="21808">MLAPVLQKNDKKAWWLIGIVSFVVFAAVVLLSRIKLEVDLGFNVHAFATFNAIVNSIVTVLLVAGLITAKRRTLGAHKKIMITAMILSVLFLVSYICHHLFAGDTKFGDLDHNGIVTEAEKAQAGGLRMFYYIILITHIPLAGIILPFILFTAYRALIGEYPKHRKLARITWPIWFYVAFTGVLVYLLISPYYN</sequence>
<keyword evidence="1" id="KW-1133">Transmembrane helix</keyword>
<organism evidence="2 3">
    <name type="scientific">Paraflavitalea soli</name>
    <dbReference type="NCBI Taxonomy" id="2315862"/>
    <lineage>
        <taxon>Bacteria</taxon>
        <taxon>Pseudomonadati</taxon>
        <taxon>Bacteroidota</taxon>
        <taxon>Chitinophagia</taxon>
        <taxon>Chitinophagales</taxon>
        <taxon>Chitinophagaceae</taxon>
        <taxon>Paraflavitalea</taxon>
    </lineage>
</organism>
<dbReference type="Pfam" id="PF04238">
    <property type="entry name" value="DUF420"/>
    <property type="match status" value="1"/>
</dbReference>
<dbReference type="KEGG" id="pseg:D3H65_22325"/>
<dbReference type="AlphaFoldDB" id="A0A3B7MU90"/>
<proteinExistence type="predicted"/>
<accession>A0A3B7MU90</accession>
<feature type="transmembrane region" description="Helical" evidence="1">
    <location>
        <begin position="80"/>
        <end position="101"/>
    </location>
</feature>
<feature type="transmembrane region" description="Helical" evidence="1">
    <location>
        <begin position="129"/>
        <end position="153"/>
    </location>
</feature>
<evidence type="ECO:0000313" key="3">
    <source>
        <dbReference type="Proteomes" id="UP000263900"/>
    </source>
</evidence>
<name>A0A3B7MU90_9BACT</name>